<name>A0ACB9Z2A2_9PEZI</name>
<gene>
    <name evidence="1" type="ORF">F4820DRAFT_420177</name>
</gene>
<evidence type="ECO:0000313" key="1">
    <source>
        <dbReference type="EMBL" id="KAI4865496.1"/>
    </source>
</evidence>
<dbReference type="Proteomes" id="UP001497700">
    <property type="component" value="Unassembled WGS sequence"/>
</dbReference>
<comment type="caution">
    <text evidence="1">The sequence shown here is derived from an EMBL/GenBank/DDBJ whole genome shotgun (WGS) entry which is preliminary data.</text>
</comment>
<evidence type="ECO:0000313" key="2">
    <source>
        <dbReference type="Proteomes" id="UP001497700"/>
    </source>
</evidence>
<proteinExistence type="predicted"/>
<reference evidence="1 2" key="1">
    <citation type="journal article" date="2022" name="New Phytol.">
        <title>Ecological generalism drives hyperdiversity of secondary metabolite gene clusters in xylarialean endophytes.</title>
        <authorList>
            <person name="Franco M.E.E."/>
            <person name="Wisecaver J.H."/>
            <person name="Arnold A.E."/>
            <person name="Ju Y.M."/>
            <person name="Slot J.C."/>
            <person name="Ahrendt S."/>
            <person name="Moore L.P."/>
            <person name="Eastman K.E."/>
            <person name="Scott K."/>
            <person name="Konkel Z."/>
            <person name="Mondo S.J."/>
            <person name="Kuo A."/>
            <person name="Hayes R.D."/>
            <person name="Haridas S."/>
            <person name="Andreopoulos B."/>
            <person name="Riley R."/>
            <person name="LaButti K."/>
            <person name="Pangilinan J."/>
            <person name="Lipzen A."/>
            <person name="Amirebrahimi M."/>
            <person name="Yan J."/>
            <person name="Adam C."/>
            <person name="Keymanesh K."/>
            <person name="Ng V."/>
            <person name="Louie K."/>
            <person name="Northen T."/>
            <person name="Drula E."/>
            <person name="Henrissat B."/>
            <person name="Hsieh H.M."/>
            <person name="Youens-Clark K."/>
            <person name="Lutzoni F."/>
            <person name="Miadlikowska J."/>
            <person name="Eastwood D.C."/>
            <person name="Hamelin R.C."/>
            <person name="Grigoriev I.V."/>
            <person name="U'Ren J.M."/>
        </authorList>
    </citation>
    <scope>NUCLEOTIDE SEQUENCE [LARGE SCALE GENOMIC DNA]</scope>
    <source>
        <strain evidence="1 2">CBS 119005</strain>
    </source>
</reference>
<dbReference type="EMBL" id="MU393471">
    <property type="protein sequence ID" value="KAI4865496.1"/>
    <property type="molecule type" value="Genomic_DNA"/>
</dbReference>
<protein>
    <submittedName>
        <fullName evidence="1">Uncharacterized protein</fullName>
    </submittedName>
</protein>
<sequence>MLADPLISVLGPDPTHRNCVLNGNAFQQDAIQSFNGWQYACFYSSLPGASEPLYIHLSRRKLSQGSWETFAFDDYPQTTDDGHNTIQLGICPGDGTIHLSYDHHCDIIRYRHSQAKVAQSPESFTWSASLFTPHLSRLPGLGEEHDELFSYVTYPRFVQLDSSLLFSFRTGKAGLGDDHVALYSARDGPFAYEVLGANLEGVRNNPYIHGLDHRGGRLHATWVYRGFVLYDGWDDPLDTKHKQQRGPNSAENNHDICYAYSDDGGRSWRNGAGELVARLDRGESVRPDSEGIVAFDIPKGSGLSNQESQAVDHEGGVHVLNRDNVDGEQKWKHYYRSPDGDWTQRALPHVQGVQGGKRGRLAVSKKDDLYLILPDNTVPTLTILKASKATAYSAYELVWQQDGFPPTEPLVDTTRLNYDDVLSVFTRSGNAAGLDSTTRVNVVVLDFKV</sequence>
<keyword evidence="2" id="KW-1185">Reference proteome</keyword>
<accession>A0ACB9Z2A2</accession>
<organism evidence="1 2">
    <name type="scientific">Hypoxylon rubiginosum</name>
    <dbReference type="NCBI Taxonomy" id="110542"/>
    <lineage>
        <taxon>Eukaryota</taxon>
        <taxon>Fungi</taxon>
        <taxon>Dikarya</taxon>
        <taxon>Ascomycota</taxon>
        <taxon>Pezizomycotina</taxon>
        <taxon>Sordariomycetes</taxon>
        <taxon>Xylariomycetidae</taxon>
        <taxon>Xylariales</taxon>
        <taxon>Hypoxylaceae</taxon>
        <taxon>Hypoxylon</taxon>
    </lineage>
</organism>